<reference evidence="4 5" key="1">
    <citation type="submission" date="2015-03" db="EMBL/GenBank/DDBJ databases">
        <title>Genome sequence of Variovorax paradoxus TBEA6.</title>
        <authorList>
            <person name="Poehlein A."/>
            <person name="Schuldes J."/>
            <person name="Wuebbeler J.H."/>
            <person name="Hiessl S."/>
            <person name="Steinbuechel A."/>
            <person name="Daniel R."/>
        </authorList>
    </citation>
    <scope>NUCLEOTIDE SEQUENCE [LARGE SCALE GENOMIC DNA]</scope>
    <source>
        <strain evidence="4 5">TBEA6</strain>
    </source>
</reference>
<dbReference type="RefSeq" id="WP_047786857.1">
    <property type="nucleotide sequence ID" value="NZ_JZWI01000036.1"/>
</dbReference>
<dbReference type="EMBL" id="JZWI01000036">
    <property type="protein sequence ID" value="KLN53290.1"/>
    <property type="molecule type" value="Genomic_DNA"/>
</dbReference>
<name>A0A0H2M8B1_VARPD</name>
<dbReference type="InterPro" id="IPR016364">
    <property type="entry name" value="Surface_antigen_Rickettsia"/>
</dbReference>
<dbReference type="PIRSF" id="PIRSF002721">
    <property type="entry name" value="Surface_antigen_Rickettsia"/>
    <property type="match status" value="1"/>
</dbReference>
<feature type="transmembrane region" description="Helical" evidence="1">
    <location>
        <begin position="31"/>
        <end position="48"/>
    </location>
</feature>
<keyword evidence="5" id="KW-1185">Reference proteome</keyword>
<dbReference type="AlphaFoldDB" id="A0A0H2M8B1"/>
<evidence type="ECO:0000256" key="1">
    <source>
        <dbReference type="SAM" id="Phobius"/>
    </source>
</evidence>
<keyword evidence="1" id="KW-1133">Transmembrane helix</keyword>
<feature type="signal peptide" evidence="2">
    <location>
        <begin position="1"/>
        <end position="24"/>
    </location>
</feature>
<evidence type="ECO:0000313" key="4">
    <source>
        <dbReference type="EMBL" id="KLN53290.1"/>
    </source>
</evidence>
<evidence type="ECO:0000313" key="5">
    <source>
        <dbReference type="Proteomes" id="UP000035170"/>
    </source>
</evidence>
<dbReference type="PATRIC" id="fig|34073.19.peg.5744"/>
<keyword evidence="2" id="KW-0732">Signal</keyword>
<proteinExistence type="predicted"/>
<keyword evidence="1" id="KW-0812">Transmembrane</keyword>
<feature type="chain" id="PRO_5002596694" description="Surface antigen domain-containing protein" evidence="2">
    <location>
        <begin position="25"/>
        <end position="127"/>
    </location>
</feature>
<organism evidence="4 5">
    <name type="scientific">Variovorax paradoxus</name>
    <dbReference type="NCBI Taxonomy" id="34073"/>
    <lineage>
        <taxon>Bacteria</taxon>
        <taxon>Pseudomonadati</taxon>
        <taxon>Pseudomonadota</taxon>
        <taxon>Betaproteobacteria</taxon>
        <taxon>Burkholderiales</taxon>
        <taxon>Comamonadaceae</taxon>
        <taxon>Variovorax</taxon>
    </lineage>
</organism>
<sequence length="127" mass="13294">MKRAATLAVPLLAFLLGGCAGMHARDRDATLVGALAGAGLGSVAARAMDETDRRQAARALESLPLGQSANWRNRETGDSFVLTPTRTFEQLGTLCREFTVQAVVGGRADTALGSACRQDGGSWRMSG</sequence>
<comment type="caution">
    <text evidence="4">The sequence shown here is derived from an EMBL/GenBank/DDBJ whole genome shotgun (WGS) entry which is preliminary data.</text>
</comment>
<evidence type="ECO:0000256" key="2">
    <source>
        <dbReference type="SAM" id="SignalP"/>
    </source>
</evidence>
<dbReference type="Pfam" id="PF16998">
    <property type="entry name" value="17kDa_Anti_2"/>
    <property type="match status" value="1"/>
</dbReference>
<protein>
    <recommendedName>
        <fullName evidence="3">Surface antigen domain-containing protein</fullName>
    </recommendedName>
</protein>
<dbReference type="Proteomes" id="UP000035170">
    <property type="component" value="Unassembled WGS sequence"/>
</dbReference>
<dbReference type="PROSITE" id="PS51257">
    <property type="entry name" value="PROKAR_LIPOPROTEIN"/>
    <property type="match status" value="1"/>
</dbReference>
<keyword evidence="1" id="KW-0472">Membrane</keyword>
<dbReference type="InterPro" id="IPR032635">
    <property type="entry name" value="Anti_2"/>
</dbReference>
<evidence type="ECO:0000259" key="3">
    <source>
        <dbReference type="Pfam" id="PF16998"/>
    </source>
</evidence>
<accession>A0A0H2M8B1</accession>
<feature type="domain" description="Surface antigen" evidence="3">
    <location>
        <begin position="54"/>
        <end position="125"/>
    </location>
</feature>
<gene>
    <name evidence="4" type="ORF">VPARA_56060</name>
</gene>